<keyword evidence="3" id="KW-0067">ATP-binding</keyword>
<dbReference type="Pfam" id="PF16064">
    <property type="entry name" value="DUF4806"/>
    <property type="match status" value="1"/>
</dbReference>
<reference evidence="5 6" key="1">
    <citation type="submission" date="2015-12" db="EMBL/GenBank/DDBJ databases">
        <title>The genome of Folsomia candida.</title>
        <authorList>
            <person name="Faddeeva A."/>
            <person name="Derks M.F."/>
            <person name="Anvar Y."/>
            <person name="Smit S."/>
            <person name="Van Straalen N."/>
            <person name="Roelofs D."/>
        </authorList>
    </citation>
    <scope>NUCLEOTIDE SEQUENCE [LARGE SCALE GENOMIC DNA]</scope>
    <source>
        <strain evidence="5 6">VU population</strain>
        <tissue evidence="5">Whole body</tissue>
    </source>
</reference>
<dbReference type="Pfam" id="PF07714">
    <property type="entry name" value="PK_Tyr_Ser-Thr"/>
    <property type="match status" value="1"/>
</dbReference>
<sequence>MAKVFGIASFEDDNSVAVISKAWMCENNLEIYYPPSGTKSIKKLVKKNLAPGDSWPKYKVKILKWFETYEAAHTKLNDATLTSDLSGAEIGKRRSIPTSLPSFPTHPALVMDSEILASSNAVNTPLDNNVEQEVAVPLSDTNQNPEIIYYQPVDDNNFQAEVLRRLESMSLTLQEHGRSLAAITEQIAAQLSSVRVPLTYEFEVGTFPCKNIESLRNLELLLTRDAWARKKMVEILRGCGGGTIEDAVDLMFNKLMTEEVAELHSFKGKSKKTAFLSYVELNDALLLGLQCNTKIKANATLEALHLAIPKTLKKAADRLRTRKRAANGPIIPTINPVDDFLPLTLPIFASEIFRMFLAFVFPRAYKLKSPKLMTRFVCITYANDLVGKAFQFITDYKRLIVLAKPASLWDKSGVSFPIQLFMFMYCYRLWFIYINYFKRRNESKEIVLFHQNFEKFVGEEKIGVVKVKCDQSDQNCLGEGFFGKVYKAEMVHPKEEIVAVKFITDFKSVLKDATALQQELKVLTLLTSTSDESTNLVRFKGIAWHFSDFTYQVAIVLQYCEGGTVKNYLDGIRLDYSFPRNVTSEILESLETWGLQVVNAMKFLESKNVIHGDLSARNVLLDEQRNAKVSDFGMSLKLYQYEEYAHPGQSVFPWRHMSIEAIRDLKFSVKSDVWSFGVLLWEFYTFGETPWAGIEWNGGFVKLLMDGYALRQPDFEGHIYTEVMLPCWNMNPCERPSFEMLEALLVGCSKKMIC</sequence>
<dbReference type="SUPFAM" id="SSF56112">
    <property type="entry name" value="Protein kinase-like (PK-like)"/>
    <property type="match status" value="1"/>
</dbReference>
<dbReference type="Proteomes" id="UP000198287">
    <property type="component" value="Unassembled WGS sequence"/>
</dbReference>
<dbReference type="InterPro" id="IPR001245">
    <property type="entry name" value="Ser-Thr/Tyr_kinase_cat_dom"/>
</dbReference>
<protein>
    <submittedName>
        <fullName evidence="5">Fibroblast growth factor receptor</fullName>
    </submittedName>
</protein>
<keyword evidence="3" id="KW-0547">Nucleotide-binding</keyword>
<dbReference type="PROSITE" id="PS00107">
    <property type="entry name" value="PROTEIN_KINASE_ATP"/>
    <property type="match status" value="1"/>
</dbReference>
<evidence type="ECO:0000256" key="1">
    <source>
        <dbReference type="ARBA" id="ARBA00004167"/>
    </source>
</evidence>
<evidence type="ECO:0000259" key="4">
    <source>
        <dbReference type="PROSITE" id="PS50011"/>
    </source>
</evidence>
<dbReference type="PROSITE" id="PS00109">
    <property type="entry name" value="PROTEIN_KINASE_TYR"/>
    <property type="match status" value="1"/>
</dbReference>
<dbReference type="OrthoDB" id="535945at2759"/>
<dbReference type="GO" id="GO:0007169">
    <property type="term" value="P:cell surface receptor protein tyrosine kinase signaling pathway"/>
    <property type="evidence" value="ECO:0007669"/>
    <property type="project" value="TreeGrafter"/>
</dbReference>
<organism evidence="5 6">
    <name type="scientific">Folsomia candida</name>
    <name type="common">Springtail</name>
    <dbReference type="NCBI Taxonomy" id="158441"/>
    <lineage>
        <taxon>Eukaryota</taxon>
        <taxon>Metazoa</taxon>
        <taxon>Ecdysozoa</taxon>
        <taxon>Arthropoda</taxon>
        <taxon>Hexapoda</taxon>
        <taxon>Collembola</taxon>
        <taxon>Entomobryomorpha</taxon>
        <taxon>Isotomoidea</taxon>
        <taxon>Isotomidae</taxon>
        <taxon>Proisotominae</taxon>
        <taxon>Folsomia</taxon>
    </lineage>
</organism>
<dbReference type="InterPro" id="IPR050122">
    <property type="entry name" value="RTK"/>
</dbReference>
<dbReference type="Gene3D" id="1.10.510.10">
    <property type="entry name" value="Transferase(Phosphotransferase) domain 1"/>
    <property type="match status" value="1"/>
</dbReference>
<dbReference type="InterPro" id="IPR032071">
    <property type="entry name" value="DUF4806"/>
</dbReference>
<keyword evidence="5" id="KW-0675">Receptor</keyword>
<comment type="subcellular location">
    <subcellularLocation>
        <location evidence="1">Membrane</location>
        <topology evidence="1">Single-pass membrane protein</topology>
    </subcellularLocation>
</comment>
<evidence type="ECO:0000256" key="2">
    <source>
        <dbReference type="ARBA" id="ARBA00051243"/>
    </source>
</evidence>
<feature type="binding site" evidence="3">
    <location>
        <position position="501"/>
    </location>
    <ligand>
        <name>ATP</name>
        <dbReference type="ChEBI" id="CHEBI:30616"/>
    </ligand>
</feature>
<dbReference type="PROSITE" id="PS50011">
    <property type="entry name" value="PROTEIN_KINASE_DOM"/>
    <property type="match status" value="1"/>
</dbReference>
<dbReference type="GO" id="GO:0005886">
    <property type="term" value="C:plasma membrane"/>
    <property type="evidence" value="ECO:0007669"/>
    <property type="project" value="TreeGrafter"/>
</dbReference>
<dbReference type="InterPro" id="IPR000719">
    <property type="entry name" value="Prot_kinase_dom"/>
</dbReference>
<comment type="catalytic activity">
    <reaction evidence="2">
        <text>L-tyrosyl-[protein] + ATP = O-phospho-L-tyrosyl-[protein] + ADP + H(+)</text>
        <dbReference type="Rhea" id="RHEA:10596"/>
        <dbReference type="Rhea" id="RHEA-COMP:10136"/>
        <dbReference type="Rhea" id="RHEA-COMP:20101"/>
        <dbReference type="ChEBI" id="CHEBI:15378"/>
        <dbReference type="ChEBI" id="CHEBI:30616"/>
        <dbReference type="ChEBI" id="CHEBI:46858"/>
        <dbReference type="ChEBI" id="CHEBI:61978"/>
        <dbReference type="ChEBI" id="CHEBI:456216"/>
        <dbReference type="EC" id="2.7.10.1"/>
    </reaction>
</comment>
<accession>A0A226DRT3</accession>
<dbReference type="EMBL" id="LNIX01000012">
    <property type="protein sequence ID" value="OXA48235.1"/>
    <property type="molecule type" value="Genomic_DNA"/>
</dbReference>
<dbReference type="InterPro" id="IPR008266">
    <property type="entry name" value="Tyr_kinase_AS"/>
</dbReference>
<dbReference type="GO" id="GO:0004714">
    <property type="term" value="F:transmembrane receptor protein tyrosine kinase activity"/>
    <property type="evidence" value="ECO:0007669"/>
    <property type="project" value="UniProtKB-EC"/>
</dbReference>
<evidence type="ECO:0000313" key="5">
    <source>
        <dbReference type="EMBL" id="OXA48235.1"/>
    </source>
</evidence>
<evidence type="ECO:0000256" key="3">
    <source>
        <dbReference type="PROSITE-ProRule" id="PRU10141"/>
    </source>
</evidence>
<dbReference type="GO" id="GO:0043235">
    <property type="term" value="C:receptor complex"/>
    <property type="evidence" value="ECO:0007669"/>
    <property type="project" value="TreeGrafter"/>
</dbReference>
<name>A0A226DRT3_FOLCA</name>
<dbReference type="STRING" id="158441.A0A226DRT3"/>
<comment type="caution">
    <text evidence="5">The sequence shown here is derived from an EMBL/GenBank/DDBJ whole genome shotgun (WGS) entry which is preliminary data.</text>
</comment>
<dbReference type="AlphaFoldDB" id="A0A226DRT3"/>
<dbReference type="PANTHER" id="PTHR24416">
    <property type="entry name" value="TYROSINE-PROTEIN KINASE RECEPTOR"/>
    <property type="match status" value="1"/>
</dbReference>
<dbReference type="InterPro" id="IPR011009">
    <property type="entry name" value="Kinase-like_dom_sf"/>
</dbReference>
<evidence type="ECO:0000313" key="6">
    <source>
        <dbReference type="Proteomes" id="UP000198287"/>
    </source>
</evidence>
<dbReference type="InterPro" id="IPR017441">
    <property type="entry name" value="Protein_kinase_ATP_BS"/>
</dbReference>
<feature type="domain" description="Protein kinase" evidence="4">
    <location>
        <begin position="471"/>
        <end position="745"/>
    </location>
</feature>
<dbReference type="PANTHER" id="PTHR24416:SF600">
    <property type="entry name" value="PDGF- AND VEGF-RECEPTOR RELATED, ISOFORM J"/>
    <property type="match status" value="1"/>
</dbReference>
<dbReference type="GO" id="GO:0005524">
    <property type="term" value="F:ATP binding"/>
    <property type="evidence" value="ECO:0007669"/>
    <property type="project" value="UniProtKB-UniRule"/>
</dbReference>
<keyword evidence="6" id="KW-1185">Reference proteome</keyword>
<dbReference type="PRINTS" id="PR00109">
    <property type="entry name" value="TYRKINASE"/>
</dbReference>
<proteinExistence type="predicted"/>
<gene>
    <name evidence="5" type="ORF">Fcan01_17090</name>
</gene>